<comment type="caution">
    <text evidence="5">The sequence shown here is derived from an EMBL/GenBank/DDBJ whole genome shotgun (WGS) entry which is preliminary data.</text>
</comment>
<name>A0A851GJ87_9BACT</name>
<dbReference type="PANTHER" id="PTHR35889">
    <property type="entry name" value="CYCLOINULO-OLIGOSACCHARIDE FRUCTANOTRANSFERASE-RELATED"/>
    <property type="match status" value="1"/>
</dbReference>
<dbReference type="InterPro" id="IPR011444">
    <property type="entry name" value="DUF1549"/>
</dbReference>
<dbReference type="Pfam" id="PF07635">
    <property type="entry name" value="PSCyt1"/>
    <property type="match status" value="1"/>
</dbReference>
<dbReference type="AlphaFoldDB" id="A0A851GJ87"/>
<dbReference type="PANTHER" id="PTHR35889:SF3">
    <property type="entry name" value="F-BOX DOMAIN-CONTAINING PROTEIN"/>
    <property type="match status" value="1"/>
</dbReference>
<dbReference type="EMBL" id="JACBAZ010000003">
    <property type="protein sequence ID" value="NWK55931.1"/>
    <property type="molecule type" value="Genomic_DNA"/>
</dbReference>
<gene>
    <name evidence="5" type="ORF">HW115_09930</name>
</gene>
<dbReference type="GO" id="GO:0020037">
    <property type="term" value="F:heme binding"/>
    <property type="evidence" value="ECO:0007669"/>
    <property type="project" value="InterPro"/>
</dbReference>
<dbReference type="PROSITE" id="PS51007">
    <property type="entry name" value="CYTC"/>
    <property type="match status" value="1"/>
</dbReference>
<evidence type="ECO:0000256" key="2">
    <source>
        <dbReference type="ARBA" id="ARBA00023004"/>
    </source>
</evidence>
<dbReference type="RefSeq" id="WP_178932468.1">
    <property type="nucleotide sequence ID" value="NZ_JACBAZ010000003.1"/>
</dbReference>
<evidence type="ECO:0000313" key="5">
    <source>
        <dbReference type="EMBL" id="NWK55931.1"/>
    </source>
</evidence>
<keyword evidence="1 3" id="KW-0479">Metal-binding</keyword>
<dbReference type="InterPro" id="IPR022655">
    <property type="entry name" value="DUF1553"/>
</dbReference>
<dbReference type="Pfam" id="PF07583">
    <property type="entry name" value="PSCyt2"/>
    <property type="match status" value="1"/>
</dbReference>
<dbReference type="InterPro" id="IPR009056">
    <property type="entry name" value="Cyt_c-like_dom"/>
</dbReference>
<reference evidence="5 6" key="1">
    <citation type="submission" date="2020-07" db="EMBL/GenBank/DDBJ databases">
        <title>Roseicoccus Jingziensis gen. nov., sp. nov., isolated from coastal seawater.</title>
        <authorList>
            <person name="Feng X."/>
        </authorList>
    </citation>
    <scope>NUCLEOTIDE SEQUENCE [LARGE SCALE GENOMIC DNA]</scope>
    <source>
        <strain evidence="5 6">N1E253</strain>
    </source>
</reference>
<proteinExistence type="predicted"/>
<dbReference type="GO" id="GO:0046872">
    <property type="term" value="F:metal ion binding"/>
    <property type="evidence" value="ECO:0007669"/>
    <property type="project" value="UniProtKB-KW"/>
</dbReference>
<dbReference type="InterPro" id="IPR011429">
    <property type="entry name" value="Cyt_c_Planctomycete-type"/>
</dbReference>
<protein>
    <submittedName>
        <fullName evidence="5">DUF1549 domain-containing protein</fullName>
    </submittedName>
</protein>
<evidence type="ECO:0000313" key="6">
    <source>
        <dbReference type="Proteomes" id="UP000557872"/>
    </source>
</evidence>
<evidence type="ECO:0000256" key="3">
    <source>
        <dbReference type="PROSITE-ProRule" id="PRU00433"/>
    </source>
</evidence>
<organism evidence="5 6">
    <name type="scientific">Oceaniferula marina</name>
    <dbReference type="NCBI Taxonomy" id="2748318"/>
    <lineage>
        <taxon>Bacteria</taxon>
        <taxon>Pseudomonadati</taxon>
        <taxon>Verrucomicrobiota</taxon>
        <taxon>Verrucomicrobiia</taxon>
        <taxon>Verrucomicrobiales</taxon>
        <taxon>Verrucomicrobiaceae</taxon>
        <taxon>Oceaniferula</taxon>
    </lineage>
</organism>
<sequence length="941" mass="106197">MFRFPTITRSALTSSTLTLIFQGSCLGSPDFVKEVQPILEENCIRCHGEEKQKGSLRLDTRAFMLEGGENAAAIDLDKPEGSEIIRLVSLPADHDDLMPPPGKKASPPLSKEQITTLTDWVKANAPWPDGIVLKERARSRRESKLDQADPNLLSIEVFPKQISLETKEDFHRLIAIARYKDATTRDITPSLSIHFDDPSLVRLEGTTVHPVSDGSTQMHIHYRGQKQSVQVSVKGATTPRPISFQRDVMPVLTAAGCNTGSCHGSARGQDGFHLSLFGYDPKGDYHRLTREMPGRRINLALPEDSLLLTKAIESVPHTGGKLMDSDSAAYRVLLNWLQAGAQYDPKDPVLPVGIEVRPVEAVLKGSGEWLPLTVRAIYSDGSDRDVTRLTTFSSSNDNSVQIDPATGLMTSAKRGEAFLMGRFHTFTEGMQTIVIPEQADYRQPSPPEHNYIDPLVHQKLHKLRVIPSELCDDATFMRRIYLDLIGQVPTVEQRAQFLADQTPDKRAKLIDQLIDTKEFTEIWVMKWAELLQIRTFNNQVSYKAALLYHNWLRERLVADMPFNQIIYELLSARGGTFSNPATNYYQVELETKKLTENVAQVFMGTRIQCAQCHNHMFDRWTMDDYYNFTAFFTQVKRKKAEDPREQIIFDGNGEIQHPVTKQNAIPKFLGGGTPNEEDMKKKSRREVVASWLTAPENPWFARNISNIVWAHFFGVGIVDPVDDVRVSNPPSNPALLDALAKHLVDSNFNIKSLVRDICNSRTYQLSSRTNATNVSDTRNFSHAQVRRLRSEILLDVISQITQTPNKFKGLPRGARAVQIADGNTSTYFLKTFGRSTRETVASTEVKMDPSLSQSLHLLNGDTTHKRIQQGKVIRSMRQQKKSPQEIIDHLYLTCLSRPPTSGESQTLMLHLNELKEEKAIIETLEDIFWALLNSKEFIFNH</sequence>
<dbReference type="GO" id="GO:0009055">
    <property type="term" value="F:electron transfer activity"/>
    <property type="evidence" value="ECO:0007669"/>
    <property type="project" value="InterPro"/>
</dbReference>
<evidence type="ECO:0000259" key="4">
    <source>
        <dbReference type="PROSITE" id="PS51007"/>
    </source>
</evidence>
<feature type="domain" description="Cytochrome c" evidence="4">
    <location>
        <begin position="22"/>
        <end position="125"/>
    </location>
</feature>
<keyword evidence="3" id="KW-0349">Heme</keyword>
<keyword evidence="2 3" id="KW-0408">Iron</keyword>
<evidence type="ECO:0000256" key="1">
    <source>
        <dbReference type="ARBA" id="ARBA00022723"/>
    </source>
</evidence>
<keyword evidence="6" id="KW-1185">Reference proteome</keyword>
<dbReference type="Gene3D" id="2.60.40.1080">
    <property type="match status" value="2"/>
</dbReference>
<dbReference type="Pfam" id="PF07587">
    <property type="entry name" value="PSD1"/>
    <property type="match status" value="1"/>
</dbReference>
<accession>A0A851GJ87</accession>
<dbReference type="Proteomes" id="UP000557872">
    <property type="component" value="Unassembled WGS sequence"/>
</dbReference>